<proteinExistence type="predicted"/>
<dbReference type="RefSeq" id="XP_044555888.1">
    <property type="nucleotide sequence ID" value="XM_044693321.1"/>
</dbReference>
<keyword evidence="3" id="KW-1133">Transmembrane helix</keyword>
<evidence type="ECO:0008006" key="6">
    <source>
        <dbReference type="Google" id="ProtNLM"/>
    </source>
</evidence>
<evidence type="ECO:0000256" key="3">
    <source>
        <dbReference type="SAM" id="Phobius"/>
    </source>
</evidence>
<feature type="transmembrane region" description="Helical" evidence="3">
    <location>
        <begin position="460"/>
        <end position="483"/>
    </location>
</feature>
<protein>
    <recommendedName>
        <fullName evidence="6">VASt domain-containing protein</fullName>
    </recommendedName>
</protein>
<dbReference type="AlphaFoldDB" id="A0AA88H5V7"/>
<feature type="coiled-coil region" evidence="1">
    <location>
        <begin position="395"/>
        <end position="429"/>
    </location>
</feature>
<reference evidence="4 5" key="1">
    <citation type="journal article" date="2018" name="BMC Genomics">
        <title>The genome of Naegleria lovaniensis, the basis for a comparative approach to unravel pathogenicity factors of the human pathogenic amoeba N. fowleri.</title>
        <authorList>
            <person name="Liechti N."/>
            <person name="Schurch N."/>
            <person name="Bruggmann R."/>
            <person name="Wittwer M."/>
        </authorList>
    </citation>
    <scope>NUCLEOTIDE SEQUENCE [LARGE SCALE GENOMIC DNA]</scope>
    <source>
        <strain evidence="4 5">ATCC 30569</strain>
    </source>
</reference>
<name>A0AA88H5V7_NAELO</name>
<feature type="compositionally biased region" description="Low complexity" evidence="2">
    <location>
        <begin position="1"/>
        <end position="21"/>
    </location>
</feature>
<sequence>MNSSDSHNNHTTTTTQLTDKNTLNDDDDSSKQHSSNPLYLKLNVSLSQVMDQLIFNHEFLKQFHQSQQNTHLKIIQEWTMIQNESISSIPSSSSFTFQSSFIPSSFIPSSSIPPSSIPSSSIPSISPIPSTTTTPITIHNYSQLISHMKFIHSSQPITLERIIQYNQNIIGNSYISYLGIPSQLPCQSNEKLILYFNKCEYIVNVDILETFLKDTSKTCIKYIIQYDDQDQMMVIDGMVQCTFESKLMWGLKSKIENYMSSMATMKLAEWFEMARIELMNRCCYDDTTTTTTTTTTREFDSSRRHASSNDPVFESTEDAAVKFNLPSSPNNSEDERRALSFSSPVEDDEEDSTTTTTTDSYYSTKSTTMASSSSPTTTTQVPTTSSQLIDHSYHLVKLKNEIIQLKALSNQLELKIKNLEHHLMAENQLNLLIQRYYSKISQFIHSQKTTRFRLKNRLKLLSLVWFIIGLFLTPLLYGLYRFYRYRLLVRK</sequence>
<feature type="compositionally biased region" description="Low complexity" evidence="2">
    <location>
        <begin position="353"/>
        <end position="383"/>
    </location>
</feature>
<feature type="region of interest" description="Disordered" evidence="2">
    <location>
        <begin position="291"/>
        <end position="383"/>
    </location>
</feature>
<keyword evidence="1" id="KW-0175">Coiled coil</keyword>
<dbReference type="Proteomes" id="UP000816034">
    <property type="component" value="Unassembled WGS sequence"/>
</dbReference>
<evidence type="ECO:0000256" key="1">
    <source>
        <dbReference type="SAM" id="Coils"/>
    </source>
</evidence>
<keyword evidence="3" id="KW-0472">Membrane</keyword>
<keyword evidence="5" id="KW-1185">Reference proteome</keyword>
<gene>
    <name evidence="4" type="ORF">C9374_003758</name>
</gene>
<keyword evidence="3" id="KW-0812">Transmembrane</keyword>
<organism evidence="4 5">
    <name type="scientific">Naegleria lovaniensis</name>
    <name type="common">Amoeba</name>
    <dbReference type="NCBI Taxonomy" id="51637"/>
    <lineage>
        <taxon>Eukaryota</taxon>
        <taxon>Discoba</taxon>
        <taxon>Heterolobosea</taxon>
        <taxon>Tetramitia</taxon>
        <taxon>Eutetramitia</taxon>
        <taxon>Vahlkampfiidae</taxon>
        <taxon>Naegleria</taxon>
    </lineage>
</organism>
<dbReference type="EMBL" id="PYSW02000001">
    <property type="protein sequence ID" value="KAG2393994.1"/>
    <property type="molecule type" value="Genomic_DNA"/>
</dbReference>
<dbReference type="GeneID" id="68096213"/>
<evidence type="ECO:0000313" key="5">
    <source>
        <dbReference type="Proteomes" id="UP000816034"/>
    </source>
</evidence>
<evidence type="ECO:0000256" key="2">
    <source>
        <dbReference type="SAM" id="MobiDB-lite"/>
    </source>
</evidence>
<comment type="caution">
    <text evidence="4">The sequence shown here is derived from an EMBL/GenBank/DDBJ whole genome shotgun (WGS) entry which is preliminary data.</text>
</comment>
<evidence type="ECO:0000313" key="4">
    <source>
        <dbReference type="EMBL" id="KAG2393994.1"/>
    </source>
</evidence>
<accession>A0AA88H5V7</accession>
<feature type="region of interest" description="Disordered" evidence="2">
    <location>
        <begin position="1"/>
        <end position="34"/>
    </location>
</feature>